<gene>
    <name evidence="2" type="ORF">ISP19_07180</name>
</gene>
<feature type="signal peptide" evidence="1">
    <location>
        <begin position="1"/>
        <end position="27"/>
    </location>
</feature>
<evidence type="ECO:0000256" key="1">
    <source>
        <dbReference type="SAM" id="SignalP"/>
    </source>
</evidence>
<sequence>MSRFRHKAALCHCRWVAIGWLALPAFAAAQDSGMNMSDMQSTPSAGNADSSSFVMSSQASMQNMDMHDNASYAMLLVDQLEYADGYGGRGPMWEAEAWYGNDDNKLWLRSEGEGSQGRIDHADIEALWSHPVSAFWSTQLGVRHDLGIGPQRNWAAFGLEGLSPYWVELEATAYAGESGRFAARTRAEYTLRFTQRLMLQPELEVNLYSKDDPAQQVGGGLSNAQLGLRLRYQISRQFAPYFGVVWTRRFGTTARFAREDQFPVFDRQFVVGIRISL</sequence>
<dbReference type="Pfam" id="PF05275">
    <property type="entry name" value="CopB"/>
    <property type="match status" value="1"/>
</dbReference>
<organism evidence="2 3">
    <name type="scientific">Dyella flava</name>
    <dbReference type="NCBI Taxonomy" id="1920170"/>
    <lineage>
        <taxon>Bacteria</taxon>
        <taxon>Pseudomonadati</taxon>
        <taxon>Pseudomonadota</taxon>
        <taxon>Gammaproteobacteria</taxon>
        <taxon>Lysobacterales</taxon>
        <taxon>Rhodanobacteraceae</taxon>
        <taxon>Dyella</taxon>
    </lineage>
</organism>
<accession>A0ABS2K2M9</accession>
<dbReference type="InterPro" id="IPR007939">
    <property type="entry name" value="Cu-R_B_prcur"/>
</dbReference>
<dbReference type="EMBL" id="JADIKE010000031">
    <property type="protein sequence ID" value="MBM7125164.1"/>
    <property type="molecule type" value="Genomic_DNA"/>
</dbReference>
<name>A0ABS2K2M9_9GAMM</name>
<evidence type="ECO:0000313" key="2">
    <source>
        <dbReference type="EMBL" id="MBM7125164.1"/>
    </source>
</evidence>
<feature type="chain" id="PRO_5045048390" evidence="1">
    <location>
        <begin position="28"/>
        <end position="277"/>
    </location>
</feature>
<comment type="caution">
    <text evidence="2">The sequence shown here is derived from an EMBL/GenBank/DDBJ whole genome shotgun (WGS) entry which is preliminary data.</text>
</comment>
<keyword evidence="3" id="KW-1185">Reference proteome</keyword>
<dbReference type="RefSeq" id="WP_204680683.1">
    <property type="nucleotide sequence ID" value="NZ_BSNR01000018.1"/>
</dbReference>
<keyword evidence="1" id="KW-0732">Signal</keyword>
<reference evidence="2" key="1">
    <citation type="submission" date="2020-10" db="EMBL/GenBank/DDBJ databases">
        <title>Phylogeny of dyella-like bacteria.</title>
        <authorList>
            <person name="Fu J."/>
        </authorList>
    </citation>
    <scope>NUCLEOTIDE SEQUENCE</scope>
    <source>
        <strain evidence="2">DHOC52</strain>
    </source>
</reference>
<dbReference type="Proteomes" id="UP001430149">
    <property type="component" value="Unassembled WGS sequence"/>
</dbReference>
<protein>
    <submittedName>
        <fullName evidence="2">Copper resistance protein B</fullName>
    </submittedName>
</protein>
<evidence type="ECO:0000313" key="3">
    <source>
        <dbReference type="Proteomes" id="UP001430149"/>
    </source>
</evidence>
<proteinExistence type="predicted"/>